<reference evidence="2" key="1">
    <citation type="submission" date="2019-07" db="EMBL/GenBank/DDBJ databases">
        <authorList>
            <person name="De-Chao Zhang Q."/>
        </authorList>
    </citation>
    <scope>NUCLEOTIDE SEQUENCE</scope>
    <source>
        <strain evidence="2">TP-CH-4</strain>
    </source>
</reference>
<dbReference type="RefSeq" id="WP_152573038.1">
    <property type="nucleotide sequence ID" value="NZ_VIKU02000001.1"/>
</dbReference>
<dbReference type="GO" id="GO:0071949">
    <property type="term" value="F:FAD binding"/>
    <property type="evidence" value="ECO:0007669"/>
    <property type="project" value="InterPro"/>
</dbReference>
<dbReference type="PROSITE" id="PS50925">
    <property type="entry name" value="BLUF"/>
    <property type="match status" value="1"/>
</dbReference>
<evidence type="ECO:0000313" key="3">
    <source>
        <dbReference type="Proteomes" id="UP000707206"/>
    </source>
</evidence>
<accession>A0A967AQG8</accession>
<dbReference type="Pfam" id="PF04940">
    <property type="entry name" value="BLUF"/>
    <property type="match status" value="1"/>
</dbReference>
<evidence type="ECO:0000259" key="1">
    <source>
        <dbReference type="PROSITE" id="PS50925"/>
    </source>
</evidence>
<dbReference type="AlphaFoldDB" id="A0A967AQG8"/>
<organism evidence="2 3">
    <name type="scientific">Pelagihabitans pacificus</name>
    <dbReference type="NCBI Taxonomy" id="2696054"/>
    <lineage>
        <taxon>Bacteria</taxon>
        <taxon>Pseudomonadati</taxon>
        <taxon>Bacteroidota</taxon>
        <taxon>Flavobacteriia</taxon>
        <taxon>Flavobacteriales</taxon>
        <taxon>Flavobacteriaceae</taxon>
        <taxon>Pelagihabitans</taxon>
    </lineage>
</organism>
<dbReference type="InterPro" id="IPR036046">
    <property type="entry name" value="Acylphosphatase-like_dom_sf"/>
</dbReference>
<name>A0A967AQG8_9FLAO</name>
<reference evidence="2" key="2">
    <citation type="submission" date="2020-03" db="EMBL/GenBank/DDBJ databases">
        <title>Flavobacteriaceae bacterium strain TP-CH-4, a member of the family Flavobacteriaceae isolated from a deep-sea seamount.</title>
        <authorList>
            <person name="Zhang D.-C."/>
        </authorList>
    </citation>
    <scope>NUCLEOTIDE SEQUENCE</scope>
    <source>
        <strain evidence="2">TP-CH-4</strain>
    </source>
</reference>
<evidence type="ECO:0000313" key="2">
    <source>
        <dbReference type="EMBL" id="NHF58551.1"/>
    </source>
</evidence>
<dbReference type="Gene3D" id="3.30.70.100">
    <property type="match status" value="1"/>
</dbReference>
<sequence length="146" mass="16810">MFSLVYRSKARPGFGQSNIQDMLEHSRTANKANGITGCLLFYQGEFLQYLEGSQIKVLRLFDKIKEDDRHTDIEVLAHGDIESREFDSWEMAYENFMGTNHQLQYLILLVSSYIENPAKPMDLNPTSSSFWNTVAKLLKAKSTQSY</sequence>
<feature type="domain" description="BLUF" evidence="1">
    <location>
        <begin position="1"/>
        <end position="92"/>
    </location>
</feature>
<protein>
    <submittedName>
        <fullName evidence="2">BLUF domain-containing protein</fullName>
    </submittedName>
</protein>
<comment type="caution">
    <text evidence="2">The sequence shown here is derived from an EMBL/GenBank/DDBJ whole genome shotgun (WGS) entry which is preliminary data.</text>
</comment>
<keyword evidence="3" id="KW-1185">Reference proteome</keyword>
<dbReference type="SMART" id="SM01034">
    <property type="entry name" value="BLUF"/>
    <property type="match status" value="1"/>
</dbReference>
<dbReference type="SUPFAM" id="SSF54975">
    <property type="entry name" value="Acylphosphatase/BLUF domain-like"/>
    <property type="match status" value="1"/>
</dbReference>
<proteinExistence type="predicted"/>
<dbReference type="Proteomes" id="UP000707206">
    <property type="component" value="Unassembled WGS sequence"/>
</dbReference>
<dbReference type="EMBL" id="VIKU02000001">
    <property type="protein sequence ID" value="NHF58551.1"/>
    <property type="molecule type" value="Genomic_DNA"/>
</dbReference>
<dbReference type="InterPro" id="IPR007024">
    <property type="entry name" value="BLUF_domain"/>
</dbReference>
<gene>
    <name evidence="2" type="ORF">FK220_004330</name>
</gene>
<dbReference type="GO" id="GO:0009882">
    <property type="term" value="F:blue light photoreceptor activity"/>
    <property type="evidence" value="ECO:0007669"/>
    <property type="project" value="InterPro"/>
</dbReference>